<proteinExistence type="predicted"/>
<reference evidence="3 4" key="1">
    <citation type="submission" date="2024-10" db="EMBL/GenBank/DDBJ databases">
        <authorList>
            <person name="Sang B.-I."/>
            <person name="Prabhaharan D."/>
        </authorList>
    </citation>
    <scope>NUCLEOTIDE SEQUENCE [LARGE SCALE GENOMIC DNA]</scope>
    <source>
        <strain evidence="3 4">MH</strain>
    </source>
</reference>
<evidence type="ECO:0000259" key="1">
    <source>
        <dbReference type="Pfam" id="PF06250"/>
    </source>
</evidence>
<dbReference type="Proteomes" id="UP001605989">
    <property type="component" value="Unassembled WGS sequence"/>
</dbReference>
<gene>
    <name evidence="3" type="ORF">ACGTZG_02540</name>
</gene>
<dbReference type="EMBL" id="JBIEKR010000002">
    <property type="protein sequence ID" value="MFG6272063.1"/>
    <property type="molecule type" value="Genomic_DNA"/>
</dbReference>
<dbReference type="Gene3D" id="3.40.1350.10">
    <property type="match status" value="1"/>
</dbReference>
<evidence type="ECO:0000259" key="2">
    <source>
        <dbReference type="Pfam" id="PF17761"/>
    </source>
</evidence>
<dbReference type="PANTHER" id="PTHR30547:SF5">
    <property type="entry name" value="NUCLEASE YHCG-RELATED"/>
    <property type="match status" value="1"/>
</dbReference>
<feature type="domain" description="YhcG PDDEXK nuclease" evidence="1">
    <location>
        <begin position="178"/>
        <end position="332"/>
    </location>
</feature>
<keyword evidence="4" id="KW-1185">Reference proteome</keyword>
<accession>A0ABW7DL52</accession>
<dbReference type="InterPro" id="IPR053148">
    <property type="entry name" value="PD-DEXK-like_domain"/>
</dbReference>
<dbReference type="RefSeq" id="WP_113856315.1">
    <property type="nucleotide sequence ID" value="NZ_CP011940.1"/>
</dbReference>
<feature type="domain" description="YhcG N-terminal" evidence="2">
    <location>
        <begin position="16"/>
        <end position="151"/>
    </location>
</feature>
<dbReference type="Pfam" id="PF17761">
    <property type="entry name" value="DUF1016_N"/>
    <property type="match status" value="1"/>
</dbReference>
<evidence type="ECO:0000313" key="4">
    <source>
        <dbReference type="Proteomes" id="UP001605989"/>
    </source>
</evidence>
<evidence type="ECO:0000313" key="3">
    <source>
        <dbReference type="EMBL" id="MFG6272063.1"/>
    </source>
</evidence>
<dbReference type="PANTHER" id="PTHR30547">
    <property type="entry name" value="UNCHARACTERIZED PROTEIN YHCG-RELATED"/>
    <property type="match status" value="1"/>
</dbReference>
<name>A0ABW7DL52_9FIRM</name>
<protein>
    <submittedName>
        <fullName evidence="3">YhcG family protein</fullName>
    </submittedName>
</protein>
<dbReference type="InterPro" id="IPR009362">
    <property type="entry name" value="YhcG_C"/>
</dbReference>
<dbReference type="InterPro" id="IPR011856">
    <property type="entry name" value="tRNA_endonuc-like_dom_sf"/>
</dbReference>
<comment type="caution">
    <text evidence="3">The sequence shown here is derived from an EMBL/GenBank/DDBJ whole genome shotgun (WGS) entry which is preliminary data.</text>
</comment>
<organism evidence="3 4">
    <name type="scientific">Megasphaera hexanoica</name>
    <dbReference type="NCBI Taxonomy" id="1675036"/>
    <lineage>
        <taxon>Bacteria</taxon>
        <taxon>Bacillati</taxon>
        <taxon>Bacillota</taxon>
        <taxon>Negativicutes</taxon>
        <taxon>Veillonellales</taxon>
        <taxon>Veillonellaceae</taxon>
        <taxon>Megasphaera</taxon>
    </lineage>
</organism>
<sequence>MEKNLSSYHSLIKDLEVLIASGRKAAYQSINQAMIDMYWNIGKRIVEEEQKGKARAQYGKALIKNLAAVLTAEFGAGFTARNLRNYRQFYLLFPEREIWHACVPNLTWTHFRSLLRVSDEDARIWYLRESSEQGWSSRTLDRNISTQYYYRLLKSPQKSAVIAEMKAHTAQYQKETYELIKNPVIAEFLGFKNEDSYLESDLETAILSHIRDFLMEMGRGFAFVARQQHIVTETDDYYIDLVFYNIELKCYVLIDLKMGKITHQDVGQIDMYVRMYDDLKCKEGDNPTIGILLCSETDVDIARYSVLHDNDRLFMSKYLTYLPTKEQLKEEVEKQKAIFYTQHPDKAIENSQGDEKDD</sequence>
<dbReference type="Pfam" id="PF06250">
    <property type="entry name" value="YhcG_C"/>
    <property type="match status" value="1"/>
</dbReference>
<dbReference type="InterPro" id="IPR041527">
    <property type="entry name" value="YhcG_N"/>
</dbReference>